<evidence type="ECO:0000256" key="1">
    <source>
        <dbReference type="SAM" id="SignalP"/>
    </source>
</evidence>
<sequence>MIGKIVKLLIISLLLIKCSSLRNICLNNGLDKTLDNYKPLYVDENGNCMLDPNVKYAFLSKTSNLLSKEDPHEKGFLPHLNKYFTEFCRKYYRITIIPNGNQCLDSSIVFQFNLAVAIVINVSRKSSSVKNFYHKFDNASKYIEEMFNWTIFMVCSAAHSKYKSNDVYFIQDEKDKIFNENLFFIENNDYEKEPYNNFVYSYNERIKKIVFLLKKRLYLIEKFKKEIDYYESQYKKIDDVAFKVINHIFGYDRRNEKSIQRFIKEKRTEIVNSLVCDLTSLGVSEAPHCLITKILMEHMEMDDIFTIAYVIMALSDYNEDQSNNFSMTIKNDVLFTCLNLNNFNKKLKPVFENDDKDFMIGLREIRSSRKISLIIKSFLLDILSYFY</sequence>
<reference evidence="2 3" key="1">
    <citation type="journal article" date="2017" name="Environ. Microbiol.">
        <title>Decay of the glycolytic pathway and adaptation to intranuclear parasitism within Enterocytozoonidae microsporidia.</title>
        <authorList>
            <person name="Wiredu Boakye D."/>
            <person name="Jaroenlak P."/>
            <person name="Prachumwat A."/>
            <person name="Williams T.A."/>
            <person name="Bateman K.S."/>
            <person name="Itsathitphaisarn O."/>
            <person name="Sritunyalucksana K."/>
            <person name="Paszkiewicz K.H."/>
            <person name="Moore K.A."/>
            <person name="Stentiford G.D."/>
            <person name="Williams B.A."/>
        </authorList>
    </citation>
    <scope>NUCLEOTIDE SEQUENCE [LARGE SCALE GENOMIC DNA]</scope>
    <source>
        <strain evidence="3">canceri</strain>
    </source>
</reference>
<dbReference type="AlphaFoldDB" id="A0A1X0QHD3"/>
<protein>
    <submittedName>
        <fullName evidence="2">Uncharacterized protein</fullName>
    </submittedName>
</protein>
<evidence type="ECO:0000313" key="2">
    <source>
        <dbReference type="EMBL" id="ORD99178.1"/>
    </source>
</evidence>
<proteinExistence type="predicted"/>
<dbReference type="VEuPathDB" id="MicrosporidiaDB:A0H76_1281"/>
<keyword evidence="1" id="KW-0732">Signal</keyword>
<evidence type="ECO:0000313" key="3">
    <source>
        <dbReference type="Proteomes" id="UP000192501"/>
    </source>
</evidence>
<dbReference type="VEuPathDB" id="MicrosporidiaDB:HERIO_1656"/>
<accession>A0A1X0QHD3</accession>
<feature type="signal peptide" evidence="1">
    <location>
        <begin position="1"/>
        <end position="20"/>
    </location>
</feature>
<gene>
    <name evidence="2" type="ORF">A0H76_1281</name>
</gene>
<organism evidence="2 3">
    <name type="scientific">Hepatospora eriocheir</name>
    <dbReference type="NCBI Taxonomy" id="1081669"/>
    <lineage>
        <taxon>Eukaryota</taxon>
        <taxon>Fungi</taxon>
        <taxon>Fungi incertae sedis</taxon>
        <taxon>Microsporidia</taxon>
        <taxon>Hepatosporidae</taxon>
        <taxon>Hepatospora</taxon>
    </lineage>
</organism>
<feature type="chain" id="PRO_5012619959" evidence="1">
    <location>
        <begin position="21"/>
        <end position="387"/>
    </location>
</feature>
<dbReference type="EMBL" id="LTAI01000276">
    <property type="protein sequence ID" value="ORD99178.1"/>
    <property type="molecule type" value="Genomic_DNA"/>
</dbReference>
<name>A0A1X0QHD3_9MICR</name>
<dbReference type="Proteomes" id="UP000192501">
    <property type="component" value="Unassembled WGS sequence"/>
</dbReference>
<comment type="caution">
    <text evidence="2">The sequence shown here is derived from an EMBL/GenBank/DDBJ whole genome shotgun (WGS) entry which is preliminary data.</text>
</comment>